<dbReference type="Proteomes" id="UP000190285">
    <property type="component" value="Unassembled WGS sequence"/>
</dbReference>
<sequence>MTTLIIIALLGFISGSFILLDLSPLELLESISKPFRNKKVIIKQKVNKVQHKKKQRGFKKLITETKDILEMTGKKDKFTAICILSFTLLILGALLSISMANLLMIPVLAAGLALMPFWYIKFTAVFYKKQLNSELETALSVITNSYLRSESILTAVEENIDYINPPVRDVFKSFLSQTKLINSNVNLALEGLKSKIDNEVFREWVDGLIACREDKNLKHTLSPTVSKLSDMRVVGAELEYLMYEPIKEFVTLLLLLIGNIPLMYFLNRGWYKTLVFTPAGKAVLAICMLVIFISLGAVIRLSKPVEYRR</sequence>
<proteinExistence type="predicted"/>
<reference evidence="2 3" key="1">
    <citation type="submission" date="2017-02" db="EMBL/GenBank/DDBJ databases">
        <authorList>
            <person name="Peterson S.W."/>
        </authorList>
    </citation>
    <scope>NUCLEOTIDE SEQUENCE [LARGE SCALE GENOMIC DNA]</scope>
    <source>
        <strain evidence="2 3">M1</strain>
    </source>
</reference>
<name>A0A1T5LWN8_9FIRM</name>
<feature type="transmembrane region" description="Helical" evidence="1">
    <location>
        <begin position="279"/>
        <end position="299"/>
    </location>
</feature>
<keyword evidence="3" id="KW-1185">Reference proteome</keyword>
<dbReference type="AlphaFoldDB" id="A0A1T5LWN8"/>
<evidence type="ECO:0000313" key="2">
    <source>
        <dbReference type="EMBL" id="SKC79989.1"/>
    </source>
</evidence>
<feature type="transmembrane region" description="Helical" evidence="1">
    <location>
        <begin position="249"/>
        <end position="267"/>
    </location>
</feature>
<dbReference type="RefSeq" id="WP_079493235.1">
    <property type="nucleotide sequence ID" value="NZ_FUZT01000008.1"/>
</dbReference>
<gene>
    <name evidence="2" type="ORF">SAMN02194393_03406</name>
</gene>
<organism evidence="2 3">
    <name type="scientific">Maledivibacter halophilus</name>
    <dbReference type="NCBI Taxonomy" id="36842"/>
    <lineage>
        <taxon>Bacteria</taxon>
        <taxon>Bacillati</taxon>
        <taxon>Bacillota</taxon>
        <taxon>Clostridia</taxon>
        <taxon>Peptostreptococcales</taxon>
        <taxon>Caminicellaceae</taxon>
        <taxon>Maledivibacter</taxon>
    </lineage>
</organism>
<evidence type="ECO:0000313" key="3">
    <source>
        <dbReference type="Proteomes" id="UP000190285"/>
    </source>
</evidence>
<accession>A0A1T5LWN8</accession>
<dbReference type="STRING" id="36842.SAMN02194393_03406"/>
<dbReference type="EMBL" id="FUZT01000008">
    <property type="protein sequence ID" value="SKC79989.1"/>
    <property type="molecule type" value="Genomic_DNA"/>
</dbReference>
<evidence type="ECO:0000256" key="1">
    <source>
        <dbReference type="SAM" id="Phobius"/>
    </source>
</evidence>
<keyword evidence="1" id="KW-0472">Membrane</keyword>
<keyword evidence="1" id="KW-0812">Transmembrane</keyword>
<protein>
    <submittedName>
        <fullName evidence="2">Flp pilus assembly protein TadB</fullName>
    </submittedName>
</protein>
<dbReference type="OrthoDB" id="9780661at2"/>
<keyword evidence="1" id="KW-1133">Transmembrane helix</keyword>
<feature type="transmembrane region" description="Helical" evidence="1">
    <location>
        <begin position="78"/>
        <end position="97"/>
    </location>
</feature>
<feature type="transmembrane region" description="Helical" evidence="1">
    <location>
        <begin position="103"/>
        <end position="120"/>
    </location>
</feature>
<feature type="transmembrane region" description="Helical" evidence="1">
    <location>
        <begin position="6"/>
        <end position="28"/>
    </location>
</feature>